<keyword evidence="2" id="KW-1185">Reference proteome</keyword>
<accession>A0A6A7KBN0</accession>
<name>A0A6A7KBN0_9FIRM</name>
<dbReference type="EMBL" id="WHNX01000018">
    <property type="protein sequence ID" value="MPW26423.1"/>
    <property type="molecule type" value="Genomic_DNA"/>
</dbReference>
<proteinExistence type="predicted"/>
<organism evidence="1 2">
    <name type="scientific">Alkalibaculum sporogenes</name>
    <dbReference type="NCBI Taxonomy" id="2655001"/>
    <lineage>
        <taxon>Bacteria</taxon>
        <taxon>Bacillati</taxon>
        <taxon>Bacillota</taxon>
        <taxon>Clostridia</taxon>
        <taxon>Eubacteriales</taxon>
        <taxon>Eubacteriaceae</taxon>
        <taxon>Alkalibaculum</taxon>
    </lineage>
</organism>
<comment type="caution">
    <text evidence="1">The sequence shown here is derived from an EMBL/GenBank/DDBJ whole genome shotgun (WGS) entry which is preliminary data.</text>
</comment>
<dbReference type="AlphaFoldDB" id="A0A6A7KBN0"/>
<dbReference type="Proteomes" id="UP000440004">
    <property type="component" value="Unassembled WGS sequence"/>
</dbReference>
<evidence type="ECO:0000313" key="1">
    <source>
        <dbReference type="EMBL" id="MPW26423.1"/>
    </source>
</evidence>
<protein>
    <submittedName>
        <fullName evidence="1">Uncharacterized protein</fullName>
    </submittedName>
</protein>
<sequence>MLKRKDDRFLKYNCTCGMRTWCLKETVICSKCGKENKAYIPVDDPYWVVILGRNKNKGA</sequence>
<reference evidence="1 2" key="1">
    <citation type="submission" date="2019-10" db="EMBL/GenBank/DDBJ databases">
        <title>Alkalibaculum tamaniensis sp.nov., a new alkaliphilic acetogen, isolated on methoxylated aromatics from a mud volcano.</title>
        <authorList>
            <person name="Khomyakova M.A."/>
            <person name="Merkel A.Y."/>
            <person name="Bonch-Osmolovskaya E.A."/>
            <person name="Slobodkin A.I."/>
        </authorList>
    </citation>
    <scope>NUCLEOTIDE SEQUENCE [LARGE SCALE GENOMIC DNA]</scope>
    <source>
        <strain evidence="1 2">M08DMB</strain>
    </source>
</reference>
<evidence type="ECO:0000313" key="2">
    <source>
        <dbReference type="Proteomes" id="UP000440004"/>
    </source>
</evidence>
<gene>
    <name evidence="1" type="ORF">GC105_11545</name>
</gene>
<dbReference type="RefSeq" id="WP_152804910.1">
    <property type="nucleotide sequence ID" value="NZ_WHNX01000018.1"/>
</dbReference>